<feature type="transmembrane region" description="Helical" evidence="2">
    <location>
        <begin position="465"/>
        <end position="485"/>
    </location>
</feature>
<gene>
    <name evidence="3" type="ORF">MOQ_000309</name>
</gene>
<evidence type="ECO:0000313" key="4">
    <source>
        <dbReference type="Proteomes" id="UP000007350"/>
    </source>
</evidence>
<evidence type="ECO:0000313" key="3">
    <source>
        <dbReference type="EMBL" id="EKF39464.1"/>
    </source>
</evidence>
<feature type="transmembrane region" description="Helical" evidence="2">
    <location>
        <begin position="434"/>
        <end position="453"/>
    </location>
</feature>
<sequence>YNRRNFDTAAWREGRERKETMARHRKSENIWDVTVSEWKVSLQDMQEAKFTGGFLFAIICVLVVIVGNVILLIALNFWLSIFPPNEAASNASQIAVQVIVCCFLVMCFFIVGVLFIVIYGVKPLWHALVDTNRVRGPLFRFMLLFASGATNAITGVLAVHAMSYTPEFIQAVLLSVIPFCAQLWTCVFIAEERKRRYLSITLIASFVFFVAGVLLSSMSSFLDLSETGRTAPWNWTLIYLASAVVFGMWCVVQRLYLDAVMFVPEADASHTSPDSAAPVCQADSVNVSATKIEPAGEKVAVGNDGECEEKPQPSPNARYQDGIQDKEEGPLSEPLLLAQREWGKQNKNDFAAKAVLLLVGIVFQALVSFACVPMDAIPWFGKAPNAADAWTSFRASCDFIFKNWNNVRYGILHTLGFFMSFVGCAYLNERSPTLASVVLQLSGPVTSLMLIIVPKWDVYGAHGILGHKIGGVILLLIAGLMYHVWDQASLKELLKRQQA</sequence>
<reference evidence="3 4" key="1">
    <citation type="journal article" date="2012" name="BMC Genomics">
        <title>Comparative genomic analysis of human infective Trypanosoma cruzi lineages with the bat-restricted subspecies T. cruzi marinkellei.</title>
        <authorList>
            <person name="Franzen O."/>
            <person name="Talavera-Lopez C."/>
            <person name="Ochaya S."/>
            <person name="Butler C.E."/>
            <person name="Messenger L.A."/>
            <person name="Lewis M.D."/>
            <person name="Llewellyn M.S."/>
            <person name="Marinkelle C.J."/>
            <person name="Tyler K.M."/>
            <person name="Miles M.A."/>
            <person name="Andersson B."/>
        </authorList>
    </citation>
    <scope>NUCLEOTIDE SEQUENCE [LARGE SCALE GENOMIC DNA]</scope>
    <source>
        <strain evidence="3 4">B7</strain>
    </source>
</reference>
<evidence type="ECO:0000256" key="1">
    <source>
        <dbReference type="SAM" id="MobiDB-lite"/>
    </source>
</evidence>
<accession>K2NNR6</accession>
<feature type="transmembrane region" description="Helical" evidence="2">
    <location>
        <begin position="233"/>
        <end position="252"/>
    </location>
</feature>
<organism evidence="3 4">
    <name type="scientific">Trypanosoma cruzi marinkellei</name>
    <dbReference type="NCBI Taxonomy" id="85056"/>
    <lineage>
        <taxon>Eukaryota</taxon>
        <taxon>Discoba</taxon>
        <taxon>Euglenozoa</taxon>
        <taxon>Kinetoplastea</taxon>
        <taxon>Metakinetoplastina</taxon>
        <taxon>Trypanosomatida</taxon>
        <taxon>Trypanosomatidae</taxon>
        <taxon>Trypanosoma</taxon>
        <taxon>Schizotrypanum</taxon>
    </lineage>
</organism>
<protein>
    <recommendedName>
        <fullName evidence="5">EamA domain-containing protein</fullName>
    </recommendedName>
</protein>
<comment type="caution">
    <text evidence="3">The sequence shown here is derived from an EMBL/GenBank/DDBJ whole genome shotgun (WGS) entry which is preliminary data.</text>
</comment>
<keyword evidence="2" id="KW-0812">Transmembrane</keyword>
<evidence type="ECO:0008006" key="5">
    <source>
        <dbReference type="Google" id="ProtNLM"/>
    </source>
</evidence>
<proteinExistence type="predicted"/>
<feature type="region of interest" description="Disordered" evidence="1">
    <location>
        <begin position="300"/>
        <end position="324"/>
    </location>
</feature>
<feature type="transmembrane region" description="Helical" evidence="2">
    <location>
        <begin position="141"/>
        <end position="162"/>
    </location>
</feature>
<dbReference type="AlphaFoldDB" id="K2NNR6"/>
<keyword evidence="2" id="KW-1133">Transmembrane helix</keyword>
<feature type="transmembrane region" description="Helical" evidence="2">
    <location>
        <begin position="409"/>
        <end position="427"/>
    </location>
</feature>
<name>K2NNR6_TRYCR</name>
<keyword evidence="2" id="KW-0472">Membrane</keyword>
<keyword evidence="4" id="KW-1185">Reference proteome</keyword>
<dbReference type="PANTHER" id="PTHR42253:SF2">
    <property type="entry name" value="HYPOTHETICAL PREDICTED MULTIPASS TRANSMEMBRANE PROTEIN"/>
    <property type="match status" value="1"/>
</dbReference>
<feature type="transmembrane region" description="Helical" evidence="2">
    <location>
        <begin position="197"/>
        <end position="221"/>
    </location>
</feature>
<dbReference type="OrthoDB" id="278432at2759"/>
<dbReference type="PANTHER" id="PTHR42253">
    <property type="entry name" value="TRANSMEMBRANE PROTEIN-RELATED"/>
    <property type="match status" value="1"/>
</dbReference>
<feature type="transmembrane region" description="Helical" evidence="2">
    <location>
        <begin position="54"/>
        <end position="82"/>
    </location>
</feature>
<feature type="transmembrane region" description="Helical" evidence="2">
    <location>
        <begin position="168"/>
        <end position="190"/>
    </location>
</feature>
<evidence type="ECO:0000256" key="2">
    <source>
        <dbReference type="SAM" id="Phobius"/>
    </source>
</evidence>
<feature type="non-terminal residue" evidence="3">
    <location>
        <position position="1"/>
    </location>
</feature>
<dbReference type="Proteomes" id="UP000007350">
    <property type="component" value="Unassembled WGS sequence"/>
</dbReference>
<feature type="transmembrane region" description="Helical" evidence="2">
    <location>
        <begin position="350"/>
        <end position="370"/>
    </location>
</feature>
<dbReference type="EMBL" id="AHKC01001221">
    <property type="protein sequence ID" value="EKF39464.1"/>
    <property type="molecule type" value="Genomic_DNA"/>
</dbReference>
<feature type="transmembrane region" description="Helical" evidence="2">
    <location>
        <begin position="94"/>
        <end position="121"/>
    </location>
</feature>